<dbReference type="EMBL" id="VWXF01000004">
    <property type="protein sequence ID" value="NIF22446.1"/>
    <property type="molecule type" value="Genomic_DNA"/>
</dbReference>
<organism evidence="1 2">
    <name type="scientific">Candidatus Pantoea multigeneris</name>
    <dbReference type="NCBI Taxonomy" id="2608357"/>
    <lineage>
        <taxon>Bacteria</taxon>
        <taxon>Pseudomonadati</taxon>
        <taxon>Pseudomonadota</taxon>
        <taxon>Gammaproteobacteria</taxon>
        <taxon>Enterobacterales</taxon>
        <taxon>Erwiniaceae</taxon>
        <taxon>Pantoea</taxon>
    </lineage>
</organism>
<gene>
    <name evidence="1" type="ORF">F3J40_12645</name>
</gene>
<protein>
    <recommendedName>
        <fullName evidence="3">STAS/SEC14 domain-containing protein</fullName>
    </recommendedName>
</protein>
<dbReference type="Proteomes" id="UP001515683">
    <property type="component" value="Unassembled WGS sequence"/>
</dbReference>
<proteinExistence type="predicted"/>
<comment type="caution">
    <text evidence="1">The sequence shown here is derived from an EMBL/GenBank/DDBJ whole genome shotgun (WGS) entry which is preliminary data.</text>
</comment>
<evidence type="ECO:0008006" key="3">
    <source>
        <dbReference type="Google" id="ProtNLM"/>
    </source>
</evidence>
<evidence type="ECO:0000313" key="1">
    <source>
        <dbReference type="EMBL" id="NIF22446.1"/>
    </source>
</evidence>
<dbReference type="RefSeq" id="WP_167015105.1">
    <property type="nucleotide sequence ID" value="NZ_VWXF01000004.1"/>
</dbReference>
<keyword evidence="2" id="KW-1185">Reference proteome</keyword>
<reference evidence="1 2" key="1">
    <citation type="journal article" date="2019" name="bioRxiv">
        <title>Bacteria contribute to plant secondary compound degradation in a generalist herbivore system.</title>
        <authorList>
            <person name="Francoeur C.B."/>
            <person name="Khadempour L."/>
            <person name="Moreira-Soto R.D."/>
            <person name="Gotting K."/>
            <person name="Book A.J."/>
            <person name="Pinto-Tomas A.A."/>
            <person name="Keefover-Ring K."/>
            <person name="Currie C.R."/>
        </authorList>
    </citation>
    <scope>NUCLEOTIDE SEQUENCE [LARGE SCALE GENOMIC DNA]</scope>
    <source>
        <strain evidence="1">Acro-835</strain>
    </source>
</reference>
<accession>A0ABX0RAR1</accession>
<evidence type="ECO:0000313" key="2">
    <source>
        <dbReference type="Proteomes" id="UP001515683"/>
    </source>
</evidence>
<name>A0ABX0RAR1_9GAMM</name>
<sequence>MSKDVIDTSQWPLVHYVMPDQVNAEEATAHIQALQQVLDRREPFVLIFSGVELPQNSAEFFRQYKAWGKATRHAQALYCCGAVRVEPDAAKRQSLWRKALRYLTSRAIPYPYQVVATSEEAEQQAKQWLRGKV</sequence>